<evidence type="ECO:0000313" key="1">
    <source>
        <dbReference type="EMBL" id="RLE48696.1"/>
    </source>
</evidence>
<sequence>MRMLVIASVPPSTKISPENPRVQALLKIAGLQTPTFDLDREAEYVEALRPYFVRKARDMFSGHFKHVLRFVNALRALGHEVDLKILSPRYGLLDEDSPVIPHIASLRNMSMSSIRKLADSLKTFESFIRAVRSKNYDIVVLVLNREDIFLIHDPKAGRDLSIASSYWGKLIVISASSVKKLLERIPKSTFYSAKNVGERLERLEGYMSSLAQLKLPVA</sequence>
<dbReference type="Gene3D" id="3.40.50.2000">
    <property type="entry name" value="Glycogen Phosphorylase B"/>
    <property type="match status" value="1"/>
</dbReference>
<dbReference type="Proteomes" id="UP000278475">
    <property type="component" value="Unassembled WGS sequence"/>
</dbReference>
<proteinExistence type="predicted"/>
<dbReference type="AlphaFoldDB" id="A0A497ENB9"/>
<organism evidence="1 2">
    <name type="scientific">Thermoproteota archaeon</name>
    <dbReference type="NCBI Taxonomy" id="2056631"/>
    <lineage>
        <taxon>Archaea</taxon>
        <taxon>Thermoproteota</taxon>
    </lineage>
</organism>
<reference evidence="1 2" key="1">
    <citation type="submission" date="2018-06" db="EMBL/GenBank/DDBJ databases">
        <title>Extensive metabolic versatility and redundancy in microbially diverse, dynamic hydrothermal sediments.</title>
        <authorList>
            <person name="Dombrowski N."/>
            <person name="Teske A."/>
            <person name="Baker B.J."/>
        </authorList>
    </citation>
    <scope>NUCLEOTIDE SEQUENCE [LARGE SCALE GENOMIC DNA]</scope>
    <source>
        <strain evidence="1">B66_G16</strain>
    </source>
</reference>
<accession>A0A497ENB9</accession>
<protein>
    <submittedName>
        <fullName evidence="1">Uncharacterized protein</fullName>
    </submittedName>
</protein>
<dbReference type="EMBL" id="QMQV01000062">
    <property type="protein sequence ID" value="RLE48696.1"/>
    <property type="molecule type" value="Genomic_DNA"/>
</dbReference>
<name>A0A497ENB9_9CREN</name>
<evidence type="ECO:0000313" key="2">
    <source>
        <dbReference type="Proteomes" id="UP000278475"/>
    </source>
</evidence>
<gene>
    <name evidence="1" type="ORF">DRJ31_06655</name>
</gene>
<comment type="caution">
    <text evidence="1">The sequence shown here is derived from an EMBL/GenBank/DDBJ whole genome shotgun (WGS) entry which is preliminary data.</text>
</comment>